<gene>
    <name evidence="10" type="ordered locus">RPC_2892</name>
</gene>
<comment type="subcellular location">
    <subcellularLocation>
        <location evidence="1">Cell membrane</location>
        <topology evidence="1">Multi-pass membrane protein</topology>
    </subcellularLocation>
</comment>
<feature type="transmembrane region" description="Helical" evidence="8">
    <location>
        <begin position="91"/>
        <end position="114"/>
    </location>
</feature>
<evidence type="ECO:0000256" key="8">
    <source>
        <dbReference type="SAM" id="Phobius"/>
    </source>
</evidence>
<accession>Q213J6</accession>
<dbReference type="PANTHER" id="PTHR34390:SF1">
    <property type="entry name" value="SUCCINATE TRANSPORTER SUBUNIT YJJB-RELATED"/>
    <property type="match status" value="1"/>
</dbReference>
<feature type="transmembrane region" description="Helical" evidence="8">
    <location>
        <begin position="61"/>
        <end position="79"/>
    </location>
</feature>
<evidence type="ECO:0000256" key="7">
    <source>
        <dbReference type="ARBA" id="ARBA00034125"/>
    </source>
</evidence>
<dbReference type="STRING" id="316056.RPC_2892"/>
<dbReference type="Pfam" id="PF12821">
    <property type="entry name" value="ThrE_2"/>
    <property type="match status" value="1"/>
</dbReference>
<dbReference type="eggNOG" id="COG3610">
    <property type="taxonomic scope" value="Bacteria"/>
</dbReference>
<sequence length="161" mass="16252">MIDAAAAVAMLPYLGHQALFGAIAAAGFGVLFNFGGRALVWCAVAGALALAVRTLGQQTGISLEAASFVAAAVTSCAAIQSRRWLGVACHAIALAGCIPMVPGAFFGQALLGFMSVTGVASDHTVPTIVTSVQAFVRVISTVGAIGAGLTIPAYLLRSREF</sequence>
<keyword evidence="6 8" id="KW-0472">Membrane</keyword>
<keyword evidence="5 8" id="KW-1133">Transmembrane helix</keyword>
<dbReference type="InterPro" id="IPR024528">
    <property type="entry name" value="ThrE_2"/>
</dbReference>
<reference evidence="10" key="1">
    <citation type="submission" date="2006-03" db="EMBL/GenBank/DDBJ databases">
        <title>Complete sequence of Rhodopseudomonas palustris BisB18.</title>
        <authorList>
            <consortium name="US DOE Joint Genome Institute"/>
            <person name="Copeland A."/>
            <person name="Lucas S."/>
            <person name="Lapidus A."/>
            <person name="Barry K."/>
            <person name="Detter J.C."/>
            <person name="Glavina del Rio T."/>
            <person name="Hammon N."/>
            <person name="Israni S."/>
            <person name="Dalin E."/>
            <person name="Tice H."/>
            <person name="Pitluck S."/>
            <person name="Chain P."/>
            <person name="Malfatti S."/>
            <person name="Shin M."/>
            <person name="Vergez L."/>
            <person name="Schmutz J."/>
            <person name="Larimer F."/>
            <person name="Land M."/>
            <person name="Hauser L."/>
            <person name="Pelletier D.A."/>
            <person name="Kyrpides N."/>
            <person name="Anderson I."/>
            <person name="Oda Y."/>
            <person name="Harwood C.S."/>
            <person name="Richardson P."/>
        </authorList>
    </citation>
    <scope>NUCLEOTIDE SEQUENCE [LARGE SCALE GENOMIC DNA]</scope>
    <source>
        <strain evidence="10">BisB18</strain>
    </source>
</reference>
<feature type="transmembrane region" description="Helical" evidence="8">
    <location>
        <begin position="38"/>
        <end position="55"/>
    </location>
</feature>
<feature type="transmembrane region" description="Helical" evidence="8">
    <location>
        <begin position="134"/>
        <end position="156"/>
    </location>
</feature>
<dbReference type="KEGG" id="rpc:RPC_2892"/>
<feature type="transmembrane region" description="Helical" evidence="8">
    <location>
        <begin position="6"/>
        <end position="31"/>
    </location>
</feature>
<dbReference type="GO" id="GO:0015744">
    <property type="term" value="P:succinate transport"/>
    <property type="evidence" value="ECO:0007669"/>
    <property type="project" value="TreeGrafter"/>
</dbReference>
<evidence type="ECO:0000313" key="10">
    <source>
        <dbReference type="EMBL" id="ABD88440.1"/>
    </source>
</evidence>
<comment type="similarity">
    <text evidence="7">Belongs to the ThrE exporter (TC 2.A.79) family.</text>
</comment>
<dbReference type="HOGENOM" id="CLU_124452_0_0_5"/>
<evidence type="ECO:0000256" key="3">
    <source>
        <dbReference type="ARBA" id="ARBA00022519"/>
    </source>
</evidence>
<organism evidence="10">
    <name type="scientific">Rhodopseudomonas palustris (strain BisB18)</name>
    <dbReference type="NCBI Taxonomy" id="316056"/>
    <lineage>
        <taxon>Bacteria</taxon>
        <taxon>Pseudomonadati</taxon>
        <taxon>Pseudomonadota</taxon>
        <taxon>Alphaproteobacteria</taxon>
        <taxon>Hyphomicrobiales</taxon>
        <taxon>Nitrobacteraceae</taxon>
        <taxon>Rhodopseudomonas</taxon>
    </lineage>
</organism>
<evidence type="ECO:0000256" key="2">
    <source>
        <dbReference type="ARBA" id="ARBA00022475"/>
    </source>
</evidence>
<keyword evidence="2" id="KW-1003">Cell membrane</keyword>
<keyword evidence="4 8" id="KW-0812">Transmembrane</keyword>
<protein>
    <recommendedName>
        <fullName evidence="9">Threonine/Serine exporter ThrE domain-containing protein</fullName>
    </recommendedName>
</protein>
<dbReference type="PANTHER" id="PTHR34390">
    <property type="entry name" value="UPF0442 PROTEIN YJJB-RELATED"/>
    <property type="match status" value="1"/>
</dbReference>
<evidence type="ECO:0000256" key="6">
    <source>
        <dbReference type="ARBA" id="ARBA00023136"/>
    </source>
</evidence>
<dbReference type="AlphaFoldDB" id="Q213J6"/>
<evidence type="ECO:0000256" key="5">
    <source>
        <dbReference type="ARBA" id="ARBA00022989"/>
    </source>
</evidence>
<keyword evidence="3" id="KW-0997">Cell inner membrane</keyword>
<feature type="domain" description="Threonine/Serine exporter ThrE" evidence="9">
    <location>
        <begin position="17"/>
        <end position="153"/>
    </location>
</feature>
<proteinExistence type="inferred from homology"/>
<dbReference type="InterPro" id="IPR050539">
    <property type="entry name" value="ThrE_Dicarb/AminoAcid_Exp"/>
</dbReference>
<name>Q213J6_RHOPB</name>
<dbReference type="EMBL" id="CP000301">
    <property type="protein sequence ID" value="ABD88440.1"/>
    <property type="molecule type" value="Genomic_DNA"/>
</dbReference>
<dbReference type="GO" id="GO:0005886">
    <property type="term" value="C:plasma membrane"/>
    <property type="evidence" value="ECO:0007669"/>
    <property type="project" value="UniProtKB-SubCell"/>
</dbReference>
<evidence type="ECO:0000256" key="4">
    <source>
        <dbReference type="ARBA" id="ARBA00022692"/>
    </source>
</evidence>
<evidence type="ECO:0000259" key="9">
    <source>
        <dbReference type="Pfam" id="PF12821"/>
    </source>
</evidence>
<evidence type="ECO:0000256" key="1">
    <source>
        <dbReference type="ARBA" id="ARBA00004651"/>
    </source>
</evidence>